<feature type="region of interest" description="Disordered" evidence="1">
    <location>
        <begin position="137"/>
        <end position="157"/>
    </location>
</feature>
<dbReference type="EMBL" id="GL348720">
    <property type="protein sequence ID" value="EFH40128.1"/>
    <property type="molecule type" value="Genomic_DNA"/>
</dbReference>
<dbReference type="AlphaFoldDB" id="D7ML13"/>
<evidence type="ECO:0000313" key="3">
    <source>
        <dbReference type="Proteomes" id="UP000008694"/>
    </source>
</evidence>
<dbReference type="Gramene" id="fgenesh1_pg.C_scaffold_8000792">
    <property type="protein sequence ID" value="fgenesh1_pg.C_scaffold_8000792"/>
    <property type="gene ID" value="fgenesh1_pg.C_scaffold_8000792"/>
</dbReference>
<evidence type="ECO:0000256" key="1">
    <source>
        <dbReference type="SAM" id="MobiDB-lite"/>
    </source>
</evidence>
<dbReference type="Proteomes" id="UP000008694">
    <property type="component" value="Unassembled WGS sequence"/>
</dbReference>
<keyword evidence="3" id="KW-1185">Reference proteome</keyword>
<sequence length="279" mass="31274">MAFYCGIRQIVVKEAYARAESAKSLTNPQALFIEERSSVLSYVDLRFLDNEDEVCICEELDDLVLGELEAKEGTRMDISVSVPPSDTCSTSEKGQGNYSLFLPPARDSAVISIGSSHSTAAHENQKEPHLSVGTSFTSAAHENQKEPHPSVRTSSISVSYSDTCSTGEKRIGNKSLDLLPAPDRSPIPIGGVHSTQGANDIYVNKYFMNKAELMQKMRTWELEYKFEFRYRWSNKERVVLVFVDDKCTWRMRTMRFASNLSQIAQLRCKGYAESIQLSG</sequence>
<proteinExistence type="predicted"/>
<accession>D7ML13</accession>
<dbReference type="HOGENOM" id="CLU_087104_0_0_1"/>
<organism evidence="3">
    <name type="scientific">Arabidopsis lyrata subsp. lyrata</name>
    <name type="common">Lyre-leaved rock-cress</name>
    <dbReference type="NCBI Taxonomy" id="81972"/>
    <lineage>
        <taxon>Eukaryota</taxon>
        <taxon>Viridiplantae</taxon>
        <taxon>Streptophyta</taxon>
        <taxon>Embryophyta</taxon>
        <taxon>Tracheophyta</taxon>
        <taxon>Spermatophyta</taxon>
        <taxon>Magnoliopsida</taxon>
        <taxon>eudicotyledons</taxon>
        <taxon>Gunneridae</taxon>
        <taxon>Pentapetalae</taxon>
        <taxon>rosids</taxon>
        <taxon>malvids</taxon>
        <taxon>Brassicales</taxon>
        <taxon>Brassicaceae</taxon>
        <taxon>Camelineae</taxon>
        <taxon>Arabidopsis</taxon>
    </lineage>
</organism>
<evidence type="ECO:0000313" key="2">
    <source>
        <dbReference type="EMBL" id="EFH40128.1"/>
    </source>
</evidence>
<reference evidence="3" key="1">
    <citation type="journal article" date="2011" name="Nat. Genet.">
        <title>The Arabidopsis lyrata genome sequence and the basis of rapid genome size change.</title>
        <authorList>
            <person name="Hu T.T."/>
            <person name="Pattyn P."/>
            <person name="Bakker E.G."/>
            <person name="Cao J."/>
            <person name="Cheng J.-F."/>
            <person name="Clark R.M."/>
            <person name="Fahlgren N."/>
            <person name="Fawcett J.A."/>
            <person name="Grimwood J."/>
            <person name="Gundlach H."/>
            <person name="Haberer G."/>
            <person name="Hollister J.D."/>
            <person name="Ossowski S."/>
            <person name="Ottilar R.P."/>
            <person name="Salamov A.A."/>
            <person name="Schneeberger K."/>
            <person name="Spannagl M."/>
            <person name="Wang X."/>
            <person name="Yang L."/>
            <person name="Nasrallah M.E."/>
            <person name="Bergelson J."/>
            <person name="Carrington J.C."/>
            <person name="Gaut B.S."/>
            <person name="Schmutz J."/>
            <person name="Mayer K.F.X."/>
            <person name="Van de Peer Y."/>
            <person name="Grigoriev I.V."/>
            <person name="Nordborg M."/>
            <person name="Weigel D."/>
            <person name="Guo Y.-L."/>
        </authorList>
    </citation>
    <scope>NUCLEOTIDE SEQUENCE [LARGE SCALE GENOMIC DNA]</scope>
    <source>
        <strain evidence="3">cv. MN47</strain>
    </source>
</reference>
<gene>
    <name evidence="2" type="ORF">ARALYDRAFT_357005</name>
</gene>
<name>D7ML13_ARALL</name>
<protein>
    <submittedName>
        <fullName evidence="2">Predicted protein</fullName>
    </submittedName>
</protein>